<dbReference type="Pfam" id="PF00147">
    <property type="entry name" value="Fibrinogen_C"/>
    <property type="match status" value="1"/>
</dbReference>
<keyword evidence="2" id="KW-0964">Secreted</keyword>
<dbReference type="InterPro" id="IPR002181">
    <property type="entry name" value="Fibrinogen_a/b/g_C_dom"/>
</dbReference>
<dbReference type="GO" id="GO:0098609">
    <property type="term" value="P:cell-cell adhesion"/>
    <property type="evidence" value="ECO:0007669"/>
    <property type="project" value="UniProtKB-ARBA"/>
</dbReference>
<accession>A9X6Z8</accession>
<evidence type="ECO:0000256" key="4">
    <source>
        <dbReference type="ARBA" id="ARBA00022734"/>
    </source>
</evidence>
<comment type="function">
    <text evidence="8">Lectin involved in innate immunity. Agglutinates all types of human erythrocytes, Gram-positive and Gram-negative bacteria. Has a stronger agglutinating activity towards Gram-negative bacteria than towards Gram-positive bacteria. Specifically recognizes acetyl group-containing substances on agglutinated cells. The hemagglutinating activity was inhibited by EDTA, acetyl group-containing mono- and disaccharides, N-acetyl derivatives of amino acids, other acetyl group-containing substances, propionamide and benzamide. Enhances the antimicrobial activity of big defensin against Gram-positive bacteria but not against Gram-negative bacteria.</text>
</comment>
<evidence type="ECO:0000256" key="6">
    <source>
        <dbReference type="ARBA" id="ARBA00023157"/>
    </source>
</evidence>
<dbReference type="InterPro" id="IPR037579">
    <property type="entry name" value="FIB_ANG-like"/>
</dbReference>
<keyword evidence="5" id="KW-0106">Calcium</keyword>
<keyword evidence="3" id="KW-0479">Metal-binding</keyword>
<evidence type="ECO:0000256" key="5">
    <source>
        <dbReference type="ARBA" id="ARBA00022837"/>
    </source>
</evidence>
<evidence type="ECO:0000256" key="1">
    <source>
        <dbReference type="ARBA" id="ARBA00004613"/>
    </source>
</evidence>
<sequence>MCYTIQLLCSLSLFFLTQANVHHHTACSTVGSLEGIIDSLSSTVEELTDLAKQRIAKLEGPICSEHDVSHFTTPISTNATQIKKRTSLPEDCTSIYQQVNQTSGIHKIWPHFLNHPISVYCDMETLGGGWTVIQRRGDFGNPVENFYQTWTAYKTGFGNLTREFWLGNDIIFALTNQNNMVLRIDLEDMEGEQRYAEYDEFLVQSEMELYKMSYKTYRGDAGDSLSTHNNMMFTTRDRDNDKWEQNCATTYKGGWWYNKCHHSNLNGLYLGGSHEEFAVGINWYHWKGHKYSLKKSEMKIRPVGFVSRKEPQK</sequence>
<evidence type="ECO:0000256" key="8">
    <source>
        <dbReference type="ARBA" id="ARBA00053344"/>
    </source>
</evidence>
<dbReference type="GO" id="GO:0030246">
    <property type="term" value="F:carbohydrate binding"/>
    <property type="evidence" value="ECO:0007669"/>
    <property type="project" value="UniProtKB-KW"/>
</dbReference>
<dbReference type="GO" id="GO:0034116">
    <property type="term" value="P:positive regulation of heterotypic cell-cell adhesion"/>
    <property type="evidence" value="ECO:0007669"/>
    <property type="project" value="TreeGrafter"/>
</dbReference>
<dbReference type="PANTHER" id="PTHR47221">
    <property type="entry name" value="FIBRINOGEN ALPHA CHAIN"/>
    <property type="match status" value="1"/>
</dbReference>
<evidence type="ECO:0000256" key="7">
    <source>
        <dbReference type="ARBA" id="ARBA00023180"/>
    </source>
</evidence>
<dbReference type="InterPro" id="IPR036056">
    <property type="entry name" value="Fibrinogen-like_C"/>
</dbReference>
<feature type="domain" description="Fibrinogen C-terminal" evidence="10">
    <location>
        <begin position="83"/>
        <end position="304"/>
    </location>
</feature>
<gene>
    <name evidence="11" type="primary">CL5b-5</name>
</gene>
<evidence type="ECO:0000313" key="11">
    <source>
        <dbReference type="EMBL" id="ABI34620.1"/>
    </source>
</evidence>
<keyword evidence="6" id="KW-1015">Disulfide bond</keyword>
<organism evidence="11">
    <name type="scientific">Carcinoscorpius rotundicauda</name>
    <name type="common">Mangrove horseshoe crab</name>
    <name type="synonym">Limulus rotundicauda</name>
    <dbReference type="NCBI Taxonomy" id="6848"/>
    <lineage>
        <taxon>Eukaryota</taxon>
        <taxon>Metazoa</taxon>
        <taxon>Ecdysozoa</taxon>
        <taxon>Arthropoda</taxon>
        <taxon>Chelicerata</taxon>
        <taxon>Merostomata</taxon>
        <taxon>Xiphosura</taxon>
        <taxon>Limulidae</taxon>
        <taxon>Carcinoscorpius</taxon>
    </lineage>
</organism>
<keyword evidence="9" id="KW-0732">Signal</keyword>
<dbReference type="InterPro" id="IPR014716">
    <property type="entry name" value="Fibrinogen_a/b/g_C_1"/>
</dbReference>
<keyword evidence="4" id="KW-0430">Lectin</keyword>
<dbReference type="GO" id="GO:0030674">
    <property type="term" value="F:protein-macromolecule adaptor activity"/>
    <property type="evidence" value="ECO:0007669"/>
    <property type="project" value="TreeGrafter"/>
</dbReference>
<reference evidence="11" key="1">
    <citation type="submission" date="2006-07" db="EMBL/GenBank/DDBJ databases">
        <title>The carcinolectin5b isoforms from hepatopancreas.</title>
        <authorList>
            <person name="Zhu Y."/>
            <person name="Ng P.M.L."/>
            <person name="Wang L."/>
            <person name="Ho B."/>
            <person name="Ding J.L."/>
        </authorList>
    </citation>
    <scope>NUCLEOTIDE SEQUENCE</scope>
    <source>
        <tissue evidence="11">Hepatopancreas</tissue>
    </source>
</reference>
<proteinExistence type="evidence at transcript level"/>
<evidence type="ECO:0000256" key="3">
    <source>
        <dbReference type="ARBA" id="ARBA00022723"/>
    </source>
</evidence>
<dbReference type="GO" id="GO:0005201">
    <property type="term" value="F:extracellular matrix structural constituent"/>
    <property type="evidence" value="ECO:0007669"/>
    <property type="project" value="TreeGrafter"/>
</dbReference>
<feature type="signal peptide" evidence="9">
    <location>
        <begin position="1"/>
        <end position="19"/>
    </location>
</feature>
<dbReference type="SUPFAM" id="SSF56496">
    <property type="entry name" value="Fibrinogen C-terminal domain-like"/>
    <property type="match status" value="1"/>
</dbReference>
<name>A9X6Z8_CARRO</name>
<dbReference type="FunFam" id="3.90.215.10:FF:000001">
    <property type="entry name" value="Tenascin isoform 1"/>
    <property type="match status" value="1"/>
</dbReference>
<evidence type="ECO:0000259" key="10">
    <source>
        <dbReference type="PROSITE" id="PS51406"/>
    </source>
</evidence>
<protein>
    <submittedName>
        <fullName evidence="11">Carcinolectin5b-5</fullName>
    </submittedName>
</protein>
<dbReference type="PANTHER" id="PTHR47221:SF5">
    <property type="entry name" value="FIBRINOGEN C-TERMINAL DOMAIN-CONTAINING PROTEIN"/>
    <property type="match status" value="1"/>
</dbReference>
<dbReference type="PROSITE" id="PS51406">
    <property type="entry name" value="FIBRINOGEN_C_2"/>
    <property type="match status" value="1"/>
</dbReference>
<comment type="subcellular location">
    <subcellularLocation>
        <location evidence="1">Secreted</location>
    </subcellularLocation>
</comment>
<dbReference type="AlphaFoldDB" id="A9X6Z8"/>
<evidence type="ECO:0000256" key="9">
    <source>
        <dbReference type="SAM" id="SignalP"/>
    </source>
</evidence>
<dbReference type="GO" id="GO:0005577">
    <property type="term" value="C:fibrinogen complex"/>
    <property type="evidence" value="ECO:0007669"/>
    <property type="project" value="TreeGrafter"/>
</dbReference>
<keyword evidence="7" id="KW-0325">Glycoprotein</keyword>
<dbReference type="GO" id="GO:0046872">
    <property type="term" value="F:metal ion binding"/>
    <property type="evidence" value="ECO:0007669"/>
    <property type="project" value="UniProtKB-KW"/>
</dbReference>
<dbReference type="EMBL" id="DQ841199">
    <property type="protein sequence ID" value="ABI34620.1"/>
    <property type="molecule type" value="mRNA"/>
</dbReference>
<dbReference type="InterPro" id="IPR020837">
    <property type="entry name" value="Fibrinogen_CS"/>
</dbReference>
<evidence type="ECO:0000256" key="2">
    <source>
        <dbReference type="ARBA" id="ARBA00022525"/>
    </source>
</evidence>
<dbReference type="CDD" id="cd00087">
    <property type="entry name" value="FReD"/>
    <property type="match status" value="1"/>
</dbReference>
<dbReference type="Gene3D" id="3.90.215.10">
    <property type="entry name" value="Gamma Fibrinogen, chain A, domain 1"/>
    <property type="match status" value="1"/>
</dbReference>
<dbReference type="NCBIfam" id="NF040941">
    <property type="entry name" value="GGGWT_bact"/>
    <property type="match status" value="1"/>
</dbReference>
<feature type="chain" id="PRO_5002746751" evidence="9">
    <location>
        <begin position="20"/>
        <end position="313"/>
    </location>
</feature>
<dbReference type="SMART" id="SM00186">
    <property type="entry name" value="FBG"/>
    <property type="match status" value="1"/>
</dbReference>
<dbReference type="PROSITE" id="PS00514">
    <property type="entry name" value="FIBRINOGEN_C_1"/>
    <property type="match status" value="1"/>
</dbReference>